<gene>
    <name evidence="3" type="ORF">LSG31_11190</name>
</gene>
<accession>A0ABY4CSP7</accession>
<evidence type="ECO:0000256" key="1">
    <source>
        <dbReference type="PROSITE-ProRule" id="PRU00409"/>
    </source>
</evidence>
<dbReference type="Gene3D" id="3.30.470.20">
    <property type="entry name" value="ATP-grasp fold, B domain"/>
    <property type="match status" value="1"/>
</dbReference>
<keyword evidence="4" id="KW-1185">Reference proteome</keyword>
<name>A0ABY4CSP7_9BACL</name>
<dbReference type="InterPro" id="IPR026838">
    <property type="entry name" value="YheC/D"/>
</dbReference>
<dbReference type="PROSITE" id="PS50975">
    <property type="entry name" value="ATP_GRASP"/>
    <property type="match status" value="1"/>
</dbReference>
<keyword evidence="1" id="KW-0067">ATP-binding</keyword>
<protein>
    <submittedName>
        <fullName evidence="3">YheC/YheD family protein</fullName>
    </submittedName>
</protein>
<keyword evidence="1" id="KW-0547">Nucleotide-binding</keyword>
<organism evidence="3 4">
    <name type="scientific">Fodinisporobacter ferrooxydans</name>
    <dbReference type="NCBI Taxonomy" id="2901836"/>
    <lineage>
        <taxon>Bacteria</taxon>
        <taxon>Bacillati</taxon>
        <taxon>Bacillota</taxon>
        <taxon>Bacilli</taxon>
        <taxon>Bacillales</taxon>
        <taxon>Alicyclobacillaceae</taxon>
        <taxon>Fodinisporobacter</taxon>
    </lineage>
</organism>
<feature type="domain" description="ATP-grasp" evidence="2">
    <location>
        <begin position="119"/>
        <end position="360"/>
    </location>
</feature>
<evidence type="ECO:0000259" key="2">
    <source>
        <dbReference type="PROSITE" id="PS50975"/>
    </source>
</evidence>
<dbReference type="EMBL" id="CP089291">
    <property type="protein sequence ID" value="UOF92671.1"/>
    <property type="molecule type" value="Genomic_DNA"/>
</dbReference>
<proteinExistence type="predicted"/>
<dbReference type="Pfam" id="PF14398">
    <property type="entry name" value="ATPgrasp_YheCD"/>
    <property type="match status" value="1"/>
</dbReference>
<evidence type="ECO:0000313" key="4">
    <source>
        <dbReference type="Proteomes" id="UP000830167"/>
    </source>
</evidence>
<dbReference type="Proteomes" id="UP000830167">
    <property type="component" value="Chromosome"/>
</dbReference>
<reference evidence="3" key="1">
    <citation type="submission" date="2021-12" db="EMBL/GenBank/DDBJ databases">
        <title>Alicyclobacillaceae gen. nov., sp. nov., isolated from chalcocite enrichment system.</title>
        <authorList>
            <person name="Jiang Z."/>
        </authorList>
    </citation>
    <scope>NUCLEOTIDE SEQUENCE</scope>
    <source>
        <strain evidence="3">MYW30-H2</strain>
    </source>
</reference>
<dbReference type="SUPFAM" id="SSF56059">
    <property type="entry name" value="Glutathione synthetase ATP-binding domain-like"/>
    <property type="match status" value="1"/>
</dbReference>
<dbReference type="InterPro" id="IPR011761">
    <property type="entry name" value="ATP-grasp"/>
</dbReference>
<dbReference type="RefSeq" id="WP_347439342.1">
    <property type="nucleotide sequence ID" value="NZ_CP089291.1"/>
</dbReference>
<evidence type="ECO:0000313" key="3">
    <source>
        <dbReference type="EMBL" id="UOF92671.1"/>
    </source>
</evidence>
<sequence length="365" mass="42190">MARRLMGVMTARLAAKKDRRKSLGLTWDRLARHAMAEGLRIVVFHPHYIDWNHKKISGWEFVKIADDALVWQWKRHKFPRVIYDGAFLYDIRKQPEYLQARRKLRTLHVPLFNPALPNKYRLHELLVQTDAGPYIPTTTKIYSVKSCINFIQKHHWVFLKPVRGSGGRGIIEVRKQADESFQICFETKSQKRIHRVVHADELRHSLRNLLRKSGFLAQIGVPLISYQEQKIDFRVPLYRDNHGDWQSIGIICKLGKKGMPVTNFHSGGTIIPFSQVVAFHKESGFVFPAPERMIECAKKGAKAISDAIPNLGLIGIDVGVDIYGNPWMLDFNPRPGRDIMKRKQIDQAMKYTAQFSKFLIGSEKR</sequence>